<evidence type="ECO:0000256" key="2">
    <source>
        <dbReference type="ARBA" id="ARBA00012513"/>
    </source>
</evidence>
<keyword evidence="4 7" id="KW-0547">Nucleotide-binding</keyword>
<feature type="compositionally biased region" description="Polar residues" evidence="8">
    <location>
        <begin position="387"/>
        <end position="399"/>
    </location>
</feature>
<sequence length="717" mass="74017">MRPLGADDPTRIGDYRLLGVLGAGGMGRVYLGRNAGGRTVAVKVIRPDLVGDNEFRVRFRREVTAARRVGGRFTAQVLDADVDANPPWLATGYVAGFSLTEAVEEYGSFTESSVLVLAHGLAEALVAVHAAGLVHRDLKPSNVLLALDGPKVIDFGIARAIEDSQLTTTGKVIGSPGFMCPEQVTGSPVGPASDVFALGGVLVFAATGHGPFGVGEMVQMLWRVVYEEPELDGVPDRLRPLIRACLTKDPAARPTPERIIADLQALGIPGRGGWLPGPALEEVSRRAVELLDLDSGPFDVPEALGKTDVDSARAADTVAQAFLDPNVRAATSLPGFGQAELAPRSWWQDAGEPPGAPRPPGQPGAPRQTAHPTGQTPNPSGQPAPTPGQTADSPGQTADSPGPTADSPGQATQPPGQNTDSPKQTTHPPGQGAHRPGQPAYPPGQTTHLSGQAAHSPGQAAHRPGQTTHPSGQTTHLSGQTAHPPGQTTHLSGQTMNSPGQTTHLSGPTAQSQGHTTFTAGQSAYPPDQTYPRGPQDVSTNPPDTHQPAARPAPRSKRRAALIAAALALCLTVAFAAFVITKQIARGPGGSETPSTDSPGTPAADVPDAFIGEWKGVVEDKLGSYDIILTLNEGALGTEIGSSANTGNVIGLKCGRAETLTDASSDTLTLIARLTEDGGGCNDEGATTTVRLQSDGTLSYTTHGVLGDMTGTLTKTS</sequence>
<evidence type="ECO:0000256" key="9">
    <source>
        <dbReference type="SAM" id="Phobius"/>
    </source>
</evidence>
<proteinExistence type="inferred from homology"/>
<dbReference type="InterPro" id="IPR050660">
    <property type="entry name" value="NEK_Ser/Thr_kinase"/>
</dbReference>
<dbReference type="EMBL" id="JBIAPI010000010">
    <property type="protein sequence ID" value="MFF3227397.1"/>
    <property type="molecule type" value="Genomic_DNA"/>
</dbReference>
<accession>A0ABW6R1J7</accession>
<dbReference type="PANTHER" id="PTHR43671:SF13">
    <property type="entry name" value="SERINE_THREONINE-PROTEIN KINASE NEK2"/>
    <property type="match status" value="1"/>
</dbReference>
<comment type="similarity">
    <text evidence="1">Belongs to the protein kinase superfamily. NEK Ser/Thr protein kinase family. NIMA subfamily.</text>
</comment>
<evidence type="ECO:0000259" key="10">
    <source>
        <dbReference type="PROSITE" id="PS50011"/>
    </source>
</evidence>
<feature type="compositionally biased region" description="Pro residues" evidence="8">
    <location>
        <begin position="354"/>
        <end position="363"/>
    </location>
</feature>
<dbReference type="InterPro" id="IPR008271">
    <property type="entry name" value="Ser/Thr_kinase_AS"/>
</dbReference>
<dbReference type="PROSITE" id="PS00107">
    <property type="entry name" value="PROTEIN_KINASE_ATP"/>
    <property type="match status" value="1"/>
</dbReference>
<protein>
    <recommendedName>
        <fullName evidence="2">non-specific serine/threonine protein kinase</fullName>
        <ecNumber evidence="2">2.7.11.1</ecNumber>
    </recommendedName>
</protein>
<evidence type="ECO:0000313" key="11">
    <source>
        <dbReference type="EMBL" id="MFF3227397.1"/>
    </source>
</evidence>
<organism evidence="11 12">
    <name type="scientific">Nocardia suismassiliense</name>
    <dbReference type="NCBI Taxonomy" id="2077092"/>
    <lineage>
        <taxon>Bacteria</taxon>
        <taxon>Bacillati</taxon>
        <taxon>Actinomycetota</taxon>
        <taxon>Actinomycetes</taxon>
        <taxon>Mycobacteriales</taxon>
        <taxon>Nocardiaceae</taxon>
        <taxon>Nocardia</taxon>
    </lineage>
</organism>
<dbReference type="Gene3D" id="1.10.510.10">
    <property type="entry name" value="Transferase(Phosphotransferase) domain 1"/>
    <property type="match status" value="1"/>
</dbReference>
<evidence type="ECO:0000256" key="8">
    <source>
        <dbReference type="SAM" id="MobiDB-lite"/>
    </source>
</evidence>
<feature type="domain" description="Protein kinase" evidence="10">
    <location>
        <begin position="15"/>
        <end position="266"/>
    </location>
</feature>
<keyword evidence="6 7" id="KW-0067">ATP-binding</keyword>
<feature type="binding site" evidence="7">
    <location>
        <position position="43"/>
    </location>
    <ligand>
        <name>ATP</name>
        <dbReference type="ChEBI" id="CHEBI:30616"/>
    </ligand>
</feature>
<dbReference type="PANTHER" id="PTHR43671">
    <property type="entry name" value="SERINE/THREONINE-PROTEIN KINASE NEK"/>
    <property type="match status" value="1"/>
</dbReference>
<keyword evidence="9" id="KW-1133">Transmembrane helix</keyword>
<dbReference type="SMART" id="SM00220">
    <property type="entry name" value="S_TKc"/>
    <property type="match status" value="1"/>
</dbReference>
<feature type="compositionally biased region" description="Polar residues" evidence="8">
    <location>
        <begin position="370"/>
        <end position="379"/>
    </location>
</feature>
<keyword evidence="9" id="KW-0472">Membrane</keyword>
<name>A0ABW6R1J7_9NOCA</name>
<dbReference type="CDD" id="cd14014">
    <property type="entry name" value="STKc_PknB_like"/>
    <property type="match status" value="1"/>
</dbReference>
<keyword evidence="5 11" id="KW-0418">Kinase</keyword>
<dbReference type="RefSeq" id="WP_387723418.1">
    <property type="nucleotide sequence ID" value="NZ_JBIAPI010000010.1"/>
</dbReference>
<evidence type="ECO:0000256" key="5">
    <source>
        <dbReference type="ARBA" id="ARBA00022777"/>
    </source>
</evidence>
<gene>
    <name evidence="11" type="ORF">ACFYV7_31685</name>
</gene>
<keyword evidence="3" id="KW-0808">Transferase</keyword>
<dbReference type="PROSITE" id="PS50011">
    <property type="entry name" value="PROTEIN_KINASE_DOM"/>
    <property type="match status" value="1"/>
</dbReference>
<dbReference type="InterPro" id="IPR011009">
    <property type="entry name" value="Kinase-like_dom_sf"/>
</dbReference>
<dbReference type="Pfam" id="PF00069">
    <property type="entry name" value="Pkinase"/>
    <property type="match status" value="1"/>
</dbReference>
<dbReference type="EC" id="2.7.11.1" evidence="2"/>
<feature type="compositionally biased region" description="Polar residues" evidence="8">
    <location>
        <begin position="465"/>
        <end position="522"/>
    </location>
</feature>
<feature type="compositionally biased region" description="Polar residues" evidence="8">
    <location>
        <begin position="407"/>
        <end position="428"/>
    </location>
</feature>
<evidence type="ECO:0000256" key="4">
    <source>
        <dbReference type="ARBA" id="ARBA00022741"/>
    </source>
</evidence>
<evidence type="ECO:0000256" key="6">
    <source>
        <dbReference type="ARBA" id="ARBA00022840"/>
    </source>
</evidence>
<evidence type="ECO:0000256" key="1">
    <source>
        <dbReference type="ARBA" id="ARBA00010886"/>
    </source>
</evidence>
<feature type="transmembrane region" description="Helical" evidence="9">
    <location>
        <begin position="560"/>
        <end position="580"/>
    </location>
</feature>
<dbReference type="GO" id="GO:0016301">
    <property type="term" value="F:kinase activity"/>
    <property type="evidence" value="ECO:0007669"/>
    <property type="project" value="UniProtKB-KW"/>
</dbReference>
<reference evidence="11 12" key="1">
    <citation type="submission" date="2024-10" db="EMBL/GenBank/DDBJ databases">
        <title>The Natural Products Discovery Center: Release of the First 8490 Sequenced Strains for Exploring Actinobacteria Biosynthetic Diversity.</title>
        <authorList>
            <person name="Kalkreuter E."/>
            <person name="Kautsar S.A."/>
            <person name="Yang D."/>
            <person name="Bader C.D."/>
            <person name="Teijaro C.N."/>
            <person name="Fluegel L."/>
            <person name="Davis C.M."/>
            <person name="Simpson J.R."/>
            <person name="Lauterbach L."/>
            <person name="Steele A.D."/>
            <person name="Gui C."/>
            <person name="Meng S."/>
            <person name="Li G."/>
            <person name="Viehrig K."/>
            <person name="Ye F."/>
            <person name="Su P."/>
            <person name="Kiefer A.F."/>
            <person name="Nichols A."/>
            <person name="Cepeda A.J."/>
            <person name="Yan W."/>
            <person name="Fan B."/>
            <person name="Jiang Y."/>
            <person name="Adhikari A."/>
            <person name="Zheng C.-J."/>
            <person name="Schuster L."/>
            <person name="Cowan T.M."/>
            <person name="Smanski M.J."/>
            <person name="Chevrette M.G."/>
            <person name="De Carvalho L.P.S."/>
            <person name="Shen B."/>
        </authorList>
    </citation>
    <scope>NUCLEOTIDE SEQUENCE [LARGE SCALE GENOMIC DNA]</scope>
    <source>
        <strain evidence="11 12">NPDC003040</strain>
    </source>
</reference>
<comment type="caution">
    <text evidence="11">The sequence shown here is derived from an EMBL/GenBank/DDBJ whole genome shotgun (WGS) entry which is preliminary data.</text>
</comment>
<keyword evidence="12" id="KW-1185">Reference proteome</keyword>
<dbReference type="PROSITE" id="PS00108">
    <property type="entry name" value="PROTEIN_KINASE_ST"/>
    <property type="match status" value="1"/>
</dbReference>
<keyword evidence="9" id="KW-0812">Transmembrane</keyword>
<feature type="region of interest" description="Disordered" evidence="8">
    <location>
        <begin position="347"/>
        <end position="556"/>
    </location>
</feature>
<dbReference type="SUPFAM" id="SSF56112">
    <property type="entry name" value="Protein kinase-like (PK-like)"/>
    <property type="match status" value="1"/>
</dbReference>
<evidence type="ECO:0000313" key="12">
    <source>
        <dbReference type="Proteomes" id="UP001601948"/>
    </source>
</evidence>
<evidence type="ECO:0000256" key="7">
    <source>
        <dbReference type="PROSITE-ProRule" id="PRU10141"/>
    </source>
</evidence>
<dbReference type="Proteomes" id="UP001601948">
    <property type="component" value="Unassembled WGS sequence"/>
</dbReference>
<dbReference type="InterPro" id="IPR000719">
    <property type="entry name" value="Prot_kinase_dom"/>
</dbReference>
<dbReference type="InterPro" id="IPR017441">
    <property type="entry name" value="Protein_kinase_ATP_BS"/>
</dbReference>
<evidence type="ECO:0000256" key="3">
    <source>
        <dbReference type="ARBA" id="ARBA00022679"/>
    </source>
</evidence>
<dbReference type="Gene3D" id="3.30.200.20">
    <property type="entry name" value="Phosphorylase Kinase, domain 1"/>
    <property type="match status" value="1"/>
</dbReference>